<sequence>MPQNSSVWSRSQFCVRTRPPYSLMQQGGWRQPRPPDSDGRVPSSSGYSAEEPDVGRRPVGLLYSHYVYADGHGGYAVEVGHKLRPLEPSAVNQIIMFADVHRTADPLSSQEPQQQQAPLQSAVTPMTAGGAIGSNGGGAALRQRQESSSAASSNGDGFVRLPSGARHRVVQEGTGRVPTANNRVKYDEIGWFDAFDGQVKYIDERGRVGRVSNLPDWLREAMLSMREGETRQIIGRAGYYHQLRLVSIE</sequence>
<dbReference type="InterPro" id="IPR046357">
    <property type="entry name" value="PPIase_dom_sf"/>
</dbReference>
<evidence type="ECO:0000313" key="2">
    <source>
        <dbReference type="EMBL" id="CEM38748.1"/>
    </source>
</evidence>
<feature type="compositionally biased region" description="Gly residues" evidence="1">
    <location>
        <begin position="130"/>
        <end position="139"/>
    </location>
</feature>
<keyword evidence="3" id="KW-1185">Reference proteome</keyword>
<dbReference type="SUPFAM" id="SSF54534">
    <property type="entry name" value="FKBP-like"/>
    <property type="match status" value="1"/>
</dbReference>
<feature type="region of interest" description="Disordered" evidence="1">
    <location>
        <begin position="19"/>
        <end position="54"/>
    </location>
</feature>
<organism evidence="2 3">
    <name type="scientific">Vitrella brassicaformis (strain CCMP3155)</name>
    <dbReference type="NCBI Taxonomy" id="1169540"/>
    <lineage>
        <taxon>Eukaryota</taxon>
        <taxon>Sar</taxon>
        <taxon>Alveolata</taxon>
        <taxon>Colpodellida</taxon>
        <taxon>Vitrellaceae</taxon>
        <taxon>Vitrella</taxon>
    </lineage>
</organism>
<dbReference type="PhylomeDB" id="A0A0G4H4M8"/>
<name>A0A0G4H4M8_VITBC</name>
<dbReference type="EMBL" id="CDMY01001000">
    <property type="protein sequence ID" value="CEM38748.1"/>
    <property type="molecule type" value="Genomic_DNA"/>
</dbReference>
<dbReference type="AlphaFoldDB" id="A0A0G4H4M8"/>
<dbReference type="Proteomes" id="UP000041254">
    <property type="component" value="Unassembled WGS sequence"/>
</dbReference>
<evidence type="ECO:0000313" key="3">
    <source>
        <dbReference type="Proteomes" id="UP000041254"/>
    </source>
</evidence>
<dbReference type="InParanoid" id="A0A0G4H4M8"/>
<evidence type="ECO:0000256" key="1">
    <source>
        <dbReference type="SAM" id="MobiDB-lite"/>
    </source>
</evidence>
<dbReference type="VEuPathDB" id="CryptoDB:Vbra_1847"/>
<dbReference type="OrthoDB" id="77911at2759"/>
<accession>A0A0G4H4M8</accession>
<reference evidence="2 3" key="1">
    <citation type="submission" date="2014-11" db="EMBL/GenBank/DDBJ databases">
        <authorList>
            <person name="Zhu J."/>
            <person name="Qi W."/>
            <person name="Song R."/>
        </authorList>
    </citation>
    <scope>NUCLEOTIDE SEQUENCE [LARGE SCALE GENOMIC DNA]</scope>
</reference>
<dbReference type="GO" id="GO:0003755">
    <property type="term" value="F:peptidyl-prolyl cis-trans isomerase activity"/>
    <property type="evidence" value="ECO:0007669"/>
    <property type="project" value="InterPro"/>
</dbReference>
<dbReference type="Gene3D" id="3.10.50.40">
    <property type="match status" value="1"/>
</dbReference>
<feature type="region of interest" description="Disordered" evidence="1">
    <location>
        <begin position="127"/>
        <end position="158"/>
    </location>
</feature>
<protein>
    <submittedName>
        <fullName evidence="2">Uncharacterized protein</fullName>
    </submittedName>
</protein>
<gene>
    <name evidence="2" type="ORF">Vbra_1847</name>
</gene>
<proteinExistence type="predicted"/>